<dbReference type="AlphaFoldDB" id="A0A0W0YFC5"/>
<proteinExistence type="predicted"/>
<comment type="caution">
    <text evidence="1">The sequence shown here is derived from an EMBL/GenBank/DDBJ whole genome shotgun (WGS) entry which is preliminary data.</text>
</comment>
<dbReference type="RefSeq" id="WP_058515146.1">
    <property type="nucleotide sequence ID" value="NZ_CAAAIH010000011.1"/>
</dbReference>
<sequence>MAKEVHAILSELDDKLSKKDNMASANMSFKERFQQLRAPAIELQKEEDGIASESLMGYKPN</sequence>
<accession>A0A0W0YFC5</accession>
<protein>
    <submittedName>
        <fullName evidence="1">Uncharacterized protein</fullName>
    </submittedName>
</protein>
<organism evidence="1 2">
    <name type="scientific">Legionella santicrucis</name>
    <dbReference type="NCBI Taxonomy" id="45074"/>
    <lineage>
        <taxon>Bacteria</taxon>
        <taxon>Pseudomonadati</taxon>
        <taxon>Pseudomonadota</taxon>
        <taxon>Gammaproteobacteria</taxon>
        <taxon>Legionellales</taxon>
        <taxon>Legionellaceae</taxon>
        <taxon>Legionella</taxon>
    </lineage>
</organism>
<keyword evidence="2" id="KW-1185">Reference proteome</keyword>
<evidence type="ECO:0000313" key="1">
    <source>
        <dbReference type="EMBL" id="KTD55642.1"/>
    </source>
</evidence>
<reference evidence="1 2" key="1">
    <citation type="submission" date="2015-11" db="EMBL/GenBank/DDBJ databases">
        <title>Genomic analysis of 38 Legionella species identifies large and diverse effector repertoires.</title>
        <authorList>
            <person name="Burstein D."/>
            <person name="Amaro F."/>
            <person name="Zusman T."/>
            <person name="Lifshitz Z."/>
            <person name="Cohen O."/>
            <person name="Gilbert J.A."/>
            <person name="Pupko T."/>
            <person name="Shuman H.A."/>
            <person name="Segal G."/>
        </authorList>
    </citation>
    <scope>NUCLEOTIDE SEQUENCE [LARGE SCALE GENOMIC DNA]</scope>
    <source>
        <strain evidence="1 2">SC-63-C7</strain>
    </source>
</reference>
<name>A0A0W0YFC5_9GAMM</name>
<dbReference type="Proteomes" id="UP000054703">
    <property type="component" value="Unassembled WGS sequence"/>
</dbReference>
<dbReference type="PATRIC" id="fig|45074.5.peg.3436"/>
<gene>
    <name evidence="1" type="ORF">Lsan_3194</name>
</gene>
<evidence type="ECO:0000313" key="2">
    <source>
        <dbReference type="Proteomes" id="UP000054703"/>
    </source>
</evidence>
<dbReference type="EMBL" id="LNYU01000085">
    <property type="protein sequence ID" value="KTD55642.1"/>
    <property type="molecule type" value="Genomic_DNA"/>
</dbReference>